<evidence type="ECO:0000313" key="2">
    <source>
        <dbReference type="Proteomes" id="UP001180020"/>
    </source>
</evidence>
<name>A0AAV9DDM4_ACOCL</name>
<gene>
    <name evidence="1" type="ORF">QJS10_CPB14g01424</name>
</gene>
<dbReference type="PANTHER" id="PTHR33710">
    <property type="entry name" value="BNAC02G09200D PROTEIN"/>
    <property type="match status" value="1"/>
</dbReference>
<proteinExistence type="predicted"/>
<comment type="caution">
    <text evidence="1">The sequence shown here is derived from an EMBL/GenBank/DDBJ whole genome shotgun (WGS) entry which is preliminary data.</text>
</comment>
<dbReference type="Gene3D" id="3.60.10.10">
    <property type="entry name" value="Endonuclease/exonuclease/phosphatase"/>
    <property type="match status" value="1"/>
</dbReference>
<keyword evidence="2" id="KW-1185">Reference proteome</keyword>
<protein>
    <recommendedName>
        <fullName evidence="3">Reverse transcriptase</fullName>
    </recommendedName>
</protein>
<dbReference type="SUPFAM" id="SSF56219">
    <property type="entry name" value="DNase I-like"/>
    <property type="match status" value="1"/>
</dbReference>
<dbReference type="InterPro" id="IPR036691">
    <property type="entry name" value="Endo/exonu/phosph_ase_sf"/>
</dbReference>
<dbReference type="AlphaFoldDB" id="A0AAV9DDM4"/>
<dbReference type="Proteomes" id="UP001180020">
    <property type="component" value="Unassembled WGS sequence"/>
</dbReference>
<reference evidence="1" key="1">
    <citation type="journal article" date="2023" name="Nat. Commun.">
        <title>Diploid and tetraploid genomes of Acorus and the evolution of monocots.</title>
        <authorList>
            <person name="Ma L."/>
            <person name="Liu K.W."/>
            <person name="Li Z."/>
            <person name="Hsiao Y.Y."/>
            <person name="Qi Y."/>
            <person name="Fu T."/>
            <person name="Tang G.D."/>
            <person name="Zhang D."/>
            <person name="Sun W.H."/>
            <person name="Liu D.K."/>
            <person name="Li Y."/>
            <person name="Chen G.Z."/>
            <person name="Liu X.D."/>
            <person name="Liao X.Y."/>
            <person name="Jiang Y.T."/>
            <person name="Yu X."/>
            <person name="Hao Y."/>
            <person name="Huang J."/>
            <person name="Zhao X.W."/>
            <person name="Ke S."/>
            <person name="Chen Y.Y."/>
            <person name="Wu W.L."/>
            <person name="Hsu J.L."/>
            <person name="Lin Y.F."/>
            <person name="Huang M.D."/>
            <person name="Li C.Y."/>
            <person name="Huang L."/>
            <person name="Wang Z.W."/>
            <person name="Zhao X."/>
            <person name="Zhong W.Y."/>
            <person name="Peng D.H."/>
            <person name="Ahmad S."/>
            <person name="Lan S."/>
            <person name="Zhang J.S."/>
            <person name="Tsai W.C."/>
            <person name="Van de Peer Y."/>
            <person name="Liu Z.J."/>
        </authorList>
    </citation>
    <scope>NUCLEOTIDE SEQUENCE</scope>
    <source>
        <strain evidence="1">CP</strain>
    </source>
</reference>
<sequence>MIRNDLWEETSEVLKTGLPILVAGDFNTLLYSEDKQGGVPFRVSPEVLQFRRWVEDNQLQPLVVKGGLYTWCNNRRGHARTLEVLDRAFATSDWFNLFPTAFAEVLPRHVSDHSPLLIMEQECQKPFTNTIPDHIRAASNRLRALQRQSEHAPPEMMEQLVAPLLEDEVEWAVRRHPSNKALGPDGFSGEFYKAFWPVLNDDLVRTMRAFQETKSLPVSWGSSHVVFIPKCAVIREVLKETQTLIGLEVYGPRIRSSYTKEINERVLSRIQGWKGNQLTLAGRWKKAVRGFLWGGAHRVRPIHLLNWEAVTLERSQGGLGIRRLTILRRAVLAKLAYKFLLSSSQISKHFKFKYNGVVNPWEALPKRNSSAVWKALCKEIFTDNHWFSDPNGSSKRVLMCILLRRIWKARNAVIFQNRHPDARWTIMKALSLASECLNLYPSRGTFGPGMMVSHKIIDELMELTLSKFYRRCHQSKSIYIITDRSVHSITREAGAAFVIVCKADSSSAFKVIGAGYAGWPWSSPHCMEGEAIRLGVLFARKKGLSNLVTQSQVGAAEALAKHARRSQEHALSEELSNNIIRGWLGPFVESLGRGSSKTVTADMASV</sequence>
<reference evidence="1" key="2">
    <citation type="submission" date="2023-06" db="EMBL/GenBank/DDBJ databases">
        <authorList>
            <person name="Ma L."/>
            <person name="Liu K.-W."/>
            <person name="Li Z."/>
            <person name="Hsiao Y.-Y."/>
            <person name="Qi Y."/>
            <person name="Fu T."/>
            <person name="Tang G."/>
            <person name="Zhang D."/>
            <person name="Sun W.-H."/>
            <person name="Liu D.-K."/>
            <person name="Li Y."/>
            <person name="Chen G.-Z."/>
            <person name="Liu X.-D."/>
            <person name="Liao X.-Y."/>
            <person name="Jiang Y.-T."/>
            <person name="Yu X."/>
            <person name="Hao Y."/>
            <person name="Huang J."/>
            <person name="Zhao X.-W."/>
            <person name="Ke S."/>
            <person name="Chen Y.-Y."/>
            <person name="Wu W.-L."/>
            <person name="Hsu J.-L."/>
            <person name="Lin Y.-F."/>
            <person name="Huang M.-D."/>
            <person name="Li C.-Y."/>
            <person name="Huang L."/>
            <person name="Wang Z.-W."/>
            <person name="Zhao X."/>
            <person name="Zhong W.-Y."/>
            <person name="Peng D.-H."/>
            <person name="Ahmad S."/>
            <person name="Lan S."/>
            <person name="Zhang J.-S."/>
            <person name="Tsai W.-C."/>
            <person name="Van De Peer Y."/>
            <person name="Liu Z.-J."/>
        </authorList>
    </citation>
    <scope>NUCLEOTIDE SEQUENCE</scope>
    <source>
        <strain evidence="1">CP</strain>
        <tissue evidence="1">Leaves</tissue>
    </source>
</reference>
<evidence type="ECO:0000313" key="1">
    <source>
        <dbReference type="EMBL" id="KAK1299041.1"/>
    </source>
</evidence>
<dbReference type="EMBL" id="JAUJYO010000014">
    <property type="protein sequence ID" value="KAK1299041.1"/>
    <property type="molecule type" value="Genomic_DNA"/>
</dbReference>
<organism evidence="1 2">
    <name type="scientific">Acorus calamus</name>
    <name type="common">Sweet flag</name>
    <dbReference type="NCBI Taxonomy" id="4465"/>
    <lineage>
        <taxon>Eukaryota</taxon>
        <taxon>Viridiplantae</taxon>
        <taxon>Streptophyta</taxon>
        <taxon>Embryophyta</taxon>
        <taxon>Tracheophyta</taxon>
        <taxon>Spermatophyta</taxon>
        <taxon>Magnoliopsida</taxon>
        <taxon>Liliopsida</taxon>
        <taxon>Acoraceae</taxon>
        <taxon>Acorus</taxon>
    </lineage>
</organism>
<evidence type="ECO:0008006" key="3">
    <source>
        <dbReference type="Google" id="ProtNLM"/>
    </source>
</evidence>
<accession>A0AAV9DDM4</accession>
<dbReference type="PANTHER" id="PTHR33710:SF71">
    <property type="entry name" value="ENDONUCLEASE_EXONUCLEASE_PHOSPHATASE DOMAIN-CONTAINING PROTEIN"/>
    <property type="match status" value="1"/>
</dbReference>